<dbReference type="SMART" id="SM00369">
    <property type="entry name" value="LRR_TYP"/>
    <property type="match status" value="3"/>
</dbReference>
<gene>
    <name evidence="4" type="ORF">BB560_004603</name>
</gene>
<dbReference type="Proteomes" id="UP000245609">
    <property type="component" value="Unassembled WGS sequence"/>
</dbReference>
<sequence>MNSRNYPPFQDNDSPFFSASQVPYAPLVSSTSQQNPSFFFADGGNCNEPKRRNSLASGGTFSSFDHLEITPPRLPPIPQSDGSSSLSKKRRRKALLGHSEPKIIRKRLFFDDKSDDLDPEMSQIKDFQYEALIRTVVDIIRTAIEEGSPLVDLSGMGLKSLPSEIVELKHLVSLLTYGNISTLVSLLLHGNKFVSVPKRVFEISNITVLTLSNNQIEELPQDILNLVNLTELSISGNKLRYLPCEILKLSNLKKVFMFPNPFLKPPSEDSSREVSLLFSNILNTRNQSQFQDLPLYFCHMYNFGNLEFPPACFSSYSVNIPSLFDLSFRTLHRHGVHFSEVENRLYDQSLLFDRSKCYYPNLNCKSKNLPSLHLNHNEDLDPFVFLRLYLGDSGPTNCCSV</sequence>
<comment type="caution">
    <text evidence="4">The sequence shown here is derived from an EMBL/GenBank/DDBJ whole genome shotgun (WGS) entry which is preliminary data.</text>
</comment>
<dbReference type="GO" id="GO:0005737">
    <property type="term" value="C:cytoplasm"/>
    <property type="evidence" value="ECO:0007669"/>
    <property type="project" value="TreeGrafter"/>
</dbReference>
<dbReference type="PANTHER" id="PTHR48051">
    <property type="match status" value="1"/>
</dbReference>
<evidence type="ECO:0000313" key="5">
    <source>
        <dbReference type="Proteomes" id="UP000245609"/>
    </source>
</evidence>
<dbReference type="OrthoDB" id="660555at2759"/>
<keyword evidence="2" id="KW-0677">Repeat</keyword>
<evidence type="ECO:0000256" key="1">
    <source>
        <dbReference type="ARBA" id="ARBA00022614"/>
    </source>
</evidence>
<feature type="non-terminal residue" evidence="4">
    <location>
        <position position="401"/>
    </location>
</feature>
<dbReference type="EMBL" id="MBFS01001460">
    <property type="protein sequence ID" value="PVV00994.1"/>
    <property type="molecule type" value="Genomic_DNA"/>
</dbReference>
<dbReference type="InterPro" id="IPR050216">
    <property type="entry name" value="LRR_domain-containing"/>
</dbReference>
<reference evidence="4 5" key="1">
    <citation type="journal article" date="2018" name="MBio">
        <title>Comparative Genomics Reveals the Core Gene Toolbox for the Fungus-Insect Symbiosis.</title>
        <authorList>
            <person name="Wang Y."/>
            <person name="Stata M."/>
            <person name="Wang W."/>
            <person name="Stajich J.E."/>
            <person name="White M.M."/>
            <person name="Moncalvo J.M."/>
        </authorList>
    </citation>
    <scope>NUCLEOTIDE SEQUENCE [LARGE SCALE GENOMIC DNA]</scope>
    <source>
        <strain evidence="4 5">SC-DP-2</strain>
    </source>
</reference>
<dbReference type="SUPFAM" id="SSF52058">
    <property type="entry name" value="L domain-like"/>
    <property type="match status" value="1"/>
</dbReference>
<dbReference type="InterPro" id="IPR003591">
    <property type="entry name" value="Leu-rich_rpt_typical-subtyp"/>
</dbReference>
<organism evidence="4 5">
    <name type="scientific">Smittium megazygosporum</name>
    <dbReference type="NCBI Taxonomy" id="133381"/>
    <lineage>
        <taxon>Eukaryota</taxon>
        <taxon>Fungi</taxon>
        <taxon>Fungi incertae sedis</taxon>
        <taxon>Zoopagomycota</taxon>
        <taxon>Kickxellomycotina</taxon>
        <taxon>Harpellomycetes</taxon>
        <taxon>Harpellales</taxon>
        <taxon>Legeriomycetaceae</taxon>
        <taxon>Smittium</taxon>
    </lineage>
</organism>
<dbReference type="PROSITE" id="PS51450">
    <property type="entry name" value="LRR"/>
    <property type="match status" value="1"/>
</dbReference>
<evidence type="ECO:0000313" key="4">
    <source>
        <dbReference type="EMBL" id="PVV00994.1"/>
    </source>
</evidence>
<proteinExistence type="predicted"/>
<feature type="region of interest" description="Disordered" evidence="3">
    <location>
        <begin position="67"/>
        <end position="92"/>
    </location>
</feature>
<protein>
    <submittedName>
        <fullName evidence="4">Uncharacterized protein</fullName>
    </submittedName>
</protein>
<dbReference type="PANTHER" id="PTHR48051:SF1">
    <property type="entry name" value="RAS SUPPRESSOR PROTEIN 1"/>
    <property type="match status" value="1"/>
</dbReference>
<keyword evidence="5" id="KW-1185">Reference proteome</keyword>
<evidence type="ECO:0000256" key="2">
    <source>
        <dbReference type="ARBA" id="ARBA00022737"/>
    </source>
</evidence>
<dbReference type="InterPro" id="IPR001611">
    <property type="entry name" value="Leu-rich_rpt"/>
</dbReference>
<dbReference type="InterPro" id="IPR032675">
    <property type="entry name" value="LRR_dom_sf"/>
</dbReference>
<evidence type="ECO:0000256" key="3">
    <source>
        <dbReference type="SAM" id="MobiDB-lite"/>
    </source>
</evidence>
<accession>A0A2T9Z8S7</accession>
<dbReference type="Pfam" id="PF13855">
    <property type="entry name" value="LRR_8"/>
    <property type="match status" value="1"/>
</dbReference>
<dbReference type="AlphaFoldDB" id="A0A2T9Z8S7"/>
<name>A0A2T9Z8S7_9FUNG</name>
<dbReference type="STRING" id="133381.A0A2T9Z8S7"/>
<keyword evidence="1" id="KW-0433">Leucine-rich repeat</keyword>
<dbReference type="Gene3D" id="3.80.10.10">
    <property type="entry name" value="Ribonuclease Inhibitor"/>
    <property type="match status" value="1"/>
</dbReference>